<feature type="compositionally biased region" description="Basic and acidic residues" evidence="1">
    <location>
        <begin position="324"/>
        <end position="340"/>
    </location>
</feature>
<proteinExistence type="predicted"/>
<evidence type="ECO:0000313" key="4">
    <source>
        <dbReference type="EMBL" id="RUL85746.1"/>
    </source>
</evidence>
<dbReference type="PANTHER" id="PTHR32204:SF0">
    <property type="entry name" value="ATPASE RAVA"/>
    <property type="match status" value="1"/>
</dbReference>
<evidence type="ECO:0000259" key="3">
    <source>
        <dbReference type="Pfam" id="PF20030"/>
    </source>
</evidence>
<gene>
    <name evidence="4" type="ORF">TsocGM_17915</name>
</gene>
<dbReference type="Pfam" id="PF20030">
    <property type="entry name" value="bpMoxR"/>
    <property type="match status" value="1"/>
</dbReference>
<accession>A0A432MGS6</accession>
<dbReference type="CDD" id="cd00009">
    <property type="entry name" value="AAA"/>
    <property type="match status" value="1"/>
</dbReference>
<dbReference type="EMBL" id="RYZH01000037">
    <property type="protein sequence ID" value="RUL85746.1"/>
    <property type="molecule type" value="Genomic_DNA"/>
</dbReference>
<evidence type="ECO:0000259" key="2">
    <source>
        <dbReference type="Pfam" id="PF17868"/>
    </source>
</evidence>
<evidence type="ECO:0000256" key="1">
    <source>
        <dbReference type="SAM" id="MobiDB-lite"/>
    </source>
</evidence>
<reference evidence="4 5" key="2">
    <citation type="submission" date="2019-01" db="EMBL/GenBank/DDBJ databases">
        <title>Tautonia sociabilis, a novel thermotolerant planctomycete of Isosphaeraceae family, isolated from a 4000 m deep subterranean habitat.</title>
        <authorList>
            <person name="Kovaleva O.L."/>
            <person name="Elcheninov A.G."/>
            <person name="Van Heerden E."/>
            <person name="Toshchakov S.V."/>
            <person name="Novikov A."/>
            <person name="Bonch-Osmolovskaya E.A."/>
            <person name="Kublanov I.V."/>
        </authorList>
    </citation>
    <scope>NUCLEOTIDE SEQUENCE [LARGE SCALE GENOMIC DNA]</scope>
    <source>
        <strain evidence="4 5">GM2012</strain>
    </source>
</reference>
<dbReference type="RefSeq" id="WP_126726833.1">
    <property type="nucleotide sequence ID" value="NZ_RYZH01000037.1"/>
</dbReference>
<evidence type="ECO:0000313" key="5">
    <source>
        <dbReference type="Proteomes" id="UP000280296"/>
    </source>
</evidence>
<dbReference type="InterPro" id="IPR041538">
    <property type="entry name" value="RavA-like_AAA_lid"/>
</dbReference>
<reference evidence="4 5" key="1">
    <citation type="submission" date="2018-12" db="EMBL/GenBank/DDBJ databases">
        <authorList>
            <person name="Toschakov S.V."/>
        </authorList>
    </citation>
    <scope>NUCLEOTIDE SEQUENCE [LARGE SCALE GENOMIC DNA]</scope>
    <source>
        <strain evidence="4 5">GM2012</strain>
    </source>
</reference>
<protein>
    <submittedName>
        <fullName evidence="4">ATPase</fullName>
    </submittedName>
</protein>
<name>A0A432MGS6_9BACT</name>
<feature type="region of interest" description="Disordered" evidence="1">
    <location>
        <begin position="321"/>
        <end position="340"/>
    </location>
</feature>
<dbReference type="InterPro" id="IPR050513">
    <property type="entry name" value="RavA_ATPases"/>
</dbReference>
<dbReference type="Pfam" id="PF17868">
    <property type="entry name" value="AAA_lid_8"/>
    <property type="match status" value="1"/>
</dbReference>
<dbReference type="PANTHER" id="PTHR32204">
    <property type="entry name" value="ATPASE RAVA"/>
    <property type="match status" value="1"/>
</dbReference>
<dbReference type="InterPro" id="IPR045427">
    <property type="entry name" value="MoxR"/>
</dbReference>
<dbReference type="AlphaFoldDB" id="A0A432MGS6"/>
<feature type="domain" description="MoxR" evidence="3">
    <location>
        <begin position="32"/>
        <end position="233"/>
    </location>
</feature>
<dbReference type="SUPFAM" id="SSF52540">
    <property type="entry name" value="P-loop containing nucleoside triphosphate hydrolases"/>
    <property type="match status" value="1"/>
</dbReference>
<feature type="domain" description="ATPase RavA-like AAA lid" evidence="2">
    <location>
        <begin position="259"/>
        <end position="307"/>
    </location>
</feature>
<dbReference type="InterPro" id="IPR027417">
    <property type="entry name" value="P-loop_NTPase"/>
</dbReference>
<feature type="region of interest" description="Disordered" evidence="1">
    <location>
        <begin position="1"/>
        <end position="20"/>
    </location>
</feature>
<organism evidence="4 5">
    <name type="scientific">Tautonia sociabilis</name>
    <dbReference type="NCBI Taxonomy" id="2080755"/>
    <lineage>
        <taxon>Bacteria</taxon>
        <taxon>Pseudomonadati</taxon>
        <taxon>Planctomycetota</taxon>
        <taxon>Planctomycetia</taxon>
        <taxon>Isosphaerales</taxon>
        <taxon>Isosphaeraceae</taxon>
        <taxon>Tautonia</taxon>
    </lineage>
</organism>
<dbReference type="Proteomes" id="UP000280296">
    <property type="component" value="Unassembled WGS sequence"/>
</dbReference>
<comment type="caution">
    <text evidence="4">The sequence shown here is derived from an EMBL/GenBank/DDBJ whole genome shotgun (WGS) entry which is preliminary data.</text>
</comment>
<keyword evidence="5" id="KW-1185">Reference proteome</keyword>
<sequence>MSASPRDGPGPGPEEPTVAEADPIAAEVVARLRRDVIDPLKARFVGRDEVVDLIALAVVSGEHLFLLGPPGTAKSAVIRAFAEAVQGRYFEYLLTRFSEPNELFGPIDLVRLREGTVATVTSGMLPEAEFAFLDELFNANSAILNNLLAVLNERVYRRGAEVHRLPLLSLFTASNHLAEDEALRALFDRFLLRCHVDHLKRDAMPRLLAAGWELERSVSPAAAVSSADLRALSRRIYDVELSGVSAAYAELVWKVRDLGVALSDRRAVKVLKLVAASALLSGRLQARPADLWVLRYVWDREEQIDPLRALVGSVLDQAAAADPDAPRHPLADPPDRVDPEDLARQLDDLSHQLSPPDGRPLGLTSLARLRERLSELADRAAWVADDALRRHLMERAGELMGKLR</sequence>
<dbReference type="OrthoDB" id="1814213at2"/>
<dbReference type="Gene3D" id="3.40.50.300">
    <property type="entry name" value="P-loop containing nucleotide triphosphate hydrolases"/>
    <property type="match status" value="1"/>
</dbReference>